<dbReference type="RefSeq" id="WP_229703742.1">
    <property type="nucleotide sequence ID" value="NZ_BMMM01000024.1"/>
</dbReference>
<dbReference type="CDD" id="cd06261">
    <property type="entry name" value="TM_PBP2"/>
    <property type="match status" value="1"/>
</dbReference>
<evidence type="ECO:0000256" key="1">
    <source>
        <dbReference type="ARBA" id="ARBA00004651"/>
    </source>
</evidence>
<feature type="transmembrane region" description="Helical" evidence="9">
    <location>
        <begin position="64"/>
        <end position="86"/>
    </location>
</feature>
<dbReference type="InterPro" id="IPR035906">
    <property type="entry name" value="MetI-like_sf"/>
</dbReference>
<evidence type="ECO:0000256" key="5">
    <source>
        <dbReference type="ARBA" id="ARBA00022592"/>
    </source>
</evidence>
<evidence type="ECO:0000256" key="2">
    <source>
        <dbReference type="ARBA" id="ARBA00007069"/>
    </source>
</evidence>
<comment type="similarity">
    <text evidence="2 10">Belongs to the binding-protein-dependent transport system permease family. CysTW subfamily.</text>
</comment>
<dbReference type="Pfam" id="PF00528">
    <property type="entry name" value="BPD_transp_1"/>
    <property type="match status" value="1"/>
</dbReference>
<proteinExistence type="inferred from homology"/>
<feature type="compositionally biased region" description="Basic and acidic residues" evidence="11">
    <location>
        <begin position="7"/>
        <end position="27"/>
    </location>
</feature>
<dbReference type="PANTHER" id="PTHR30425">
    <property type="entry name" value="PHOSPHATE TRANSPORT SYSTEM PERMEASE PROTEIN PST"/>
    <property type="match status" value="1"/>
</dbReference>
<dbReference type="SUPFAM" id="SSF161098">
    <property type="entry name" value="MetI-like"/>
    <property type="match status" value="1"/>
</dbReference>
<dbReference type="InterPro" id="IPR011864">
    <property type="entry name" value="Phosphate_PstC"/>
</dbReference>
<reference evidence="13 14" key="1">
    <citation type="journal article" date="2014" name="Int. J. Syst. Evol. Microbiol.">
        <title>Complete genome sequence of Corynebacterium casei LMG S-19264T (=DSM 44701T), isolated from a smear-ripened cheese.</title>
        <authorList>
            <consortium name="US DOE Joint Genome Institute (JGI-PGF)"/>
            <person name="Walter F."/>
            <person name="Albersmeier A."/>
            <person name="Kalinowski J."/>
            <person name="Ruckert C."/>
        </authorList>
    </citation>
    <scope>NUCLEOTIDE SEQUENCE [LARGE SCALE GENOMIC DNA]</scope>
    <source>
        <strain evidence="13 14">CGMCC 4.7111</strain>
    </source>
</reference>
<dbReference type="EMBL" id="BMMM01000024">
    <property type="protein sequence ID" value="GGN90812.1"/>
    <property type="molecule type" value="Genomic_DNA"/>
</dbReference>
<dbReference type="PANTHER" id="PTHR30425:SF1">
    <property type="entry name" value="PHOSPHATE TRANSPORT SYSTEM PERMEASE PROTEIN PSTC"/>
    <property type="match status" value="1"/>
</dbReference>
<evidence type="ECO:0000256" key="4">
    <source>
        <dbReference type="ARBA" id="ARBA00022475"/>
    </source>
</evidence>
<comment type="function">
    <text evidence="10">Part of the binding-protein-dependent transport system for phosphate; probably responsible for the translocation of the substrate across the membrane.</text>
</comment>
<gene>
    <name evidence="13" type="primary">pstC</name>
    <name evidence="13" type="ORF">GCM10011579_087110</name>
</gene>
<dbReference type="PROSITE" id="PS50928">
    <property type="entry name" value="ABC_TM1"/>
    <property type="match status" value="1"/>
</dbReference>
<dbReference type="GO" id="GO:0005886">
    <property type="term" value="C:plasma membrane"/>
    <property type="evidence" value="ECO:0007669"/>
    <property type="project" value="UniProtKB-SubCell"/>
</dbReference>
<evidence type="ECO:0000256" key="11">
    <source>
        <dbReference type="SAM" id="MobiDB-lite"/>
    </source>
</evidence>
<keyword evidence="3 9" id="KW-0813">Transport</keyword>
<evidence type="ECO:0000259" key="12">
    <source>
        <dbReference type="PROSITE" id="PS50928"/>
    </source>
</evidence>
<dbReference type="InterPro" id="IPR051124">
    <property type="entry name" value="Phosphate_Transport_Permease"/>
</dbReference>
<keyword evidence="6 9" id="KW-0812">Transmembrane</keyword>
<evidence type="ECO:0000256" key="6">
    <source>
        <dbReference type="ARBA" id="ARBA00022692"/>
    </source>
</evidence>
<feature type="transmembrane region" description="Helical" evidence="9">
    <location>
        <begin position="215"/>
        <end position="234"/>
    </location>
</feature>
<feature type="transmembrane region" description="Helical" evidence="9">
    <location>
        <begin position="330"/>
        <end position="352"/>
    </location>
</feature>
<protein>
    <recommendedName>
        <fullName evidence="10">Phosphate transport system permease protein</fullName>
    </recommendedName>
</protein>
<dbReference type="NCBIfam" id="TIGR02138">
    <property type="entry name" value="phosphate_pstC"/>
    <property type="match status" value="1"/>
</dbReference>
<dbReference type="InterPro" id="IPR000515">
    <property type="entry name" value="MetI-like"/>
</dbReference>
<sequence length="369" mass="39099">MASAQEESDRPESDRPESDRPESDRSRAGIPVFGTLVPGTLVFDKPAPRRPYAARGLGDRFFRYQLTATGLAVLAIMAGVGLFLLLRAGQALRARGFAFLTTAEWQPDVHRFGIAAVLTGTVLIAAVAVTISVPLAIGTALFISDVAPRKLRRTLVTMVDLMAAVPSVVYGLWGLFFLQQHVIGLSRWLSEWFGWIPLFKVDGTQPGEPLASESVFTASTFVAGIVVALMVAPIQCSVMREVFSQAPAGEREGAYALGATRWGMIRAVVLPYGKGGIIGGTMLGLGRALGETIAVYLIISPVFTIQPHILQTGSNSVSSLIALHYGDASTFGMSALMAAGLALFLLTLAVNFTASSVAARSRSGAQSEA</sequence>
<evidence type="ECO:0000256" key="10">
    <source>
        <dbReference type="RuleBase" id="RU363054"/>
    </source>
</evidence>
<keyword evidence="5 10" id="KW-0592">Phosphate transport</keyword>
<evidence type="ECO:0000256" key="7">
    <source>
        <dbReference type="ARBA" id="ARBA00022989"/>
    </source>
</evidence>
<feature type="transmembrane region" description="Helical" evidence="9">
    <location>
        <begin position="155"/>
        <end position="178"/>
    </location>
</feature>
<keyword evidence="4 10" id="KW-1003">Cell membrane</keyword>
<keyword evidence="7 9" id="KW-1133">Transmembrane helix</keyword>
<feature type="transmembrane region" description="Helical" evidence="9">
    <location>
        <begin position="114"/>
        <end position="143"/>
    </location>
</feature>
<comment type="caution">
    <text evidence="13">The sequence shown here is derived from an EMBL/GenBank/DDBJ whole genome shotgun (WGS) entry which is preliminary data.</text>
</comment>
<name>A0A918D9Q5_9ACTN</name>
<feature type="transmembrane region" description="Helical" evidence="9">
    <location>
        <begin position="293"/>
        <end position="310"/>
    </location>
</feature>
<keyword evidence="8 9" id="KW-0472">Membrane</keyword>
<evidence type="ECO:0000256" key="3">
    <source>
        <dbReference type="ARBA" id="ARBA00022448"/>
    </source>
</evidence>
<feature type="domain" description="ABC transmembrane type-1" evidence="12">
    <location>
        <begin position="118"/>
        <end position="354"/>
    </location>
</feature>
<dbReference type="GO" id="GO:0006817">
    <property type="term" value="P:phosphate ion transport"/>
    <property type="evidence" value="ECO:0007669"/>
    <property type="project" value="UniProtKB-KW"/>
</dbReference>
<evidence type="ECO:0000256" key="8">
    <source>
        <dbReference type="ARBA" id="ARBA00023136"/>
    </source>
</evidence>
<accession>A0A918D9Q5</accession>
<organism evidence="13 14">
    <name type="scientific">Streptomyces albiflavescens</name>
    <dbReference type="NCBI Taxonomy" id="1623582"/>
    <lineage>
        <taxon>Bacteria</taxon>
        <taxon>Bacillati</taxon>
        <taxon>Actinomycetota</taxon>
        <taxon>Actinomycetes</taxon>
        <taxon>Kitasatosporales</taxon>
        <taxon>Streptomycetaceae</taxon>
        <taxon>Streptomyces</taxon>
    </lineage>
</organism>
<keyword evidence="14" id="KW-1185">Reference proteome</keyword>
<dbReference type="Gene3D" id="1.10.3720.10">
    <property type="entry name" value="MetI-like"/>
    <property type="match status" value="1"/>
</dbReference>
<evidence type="ECO:0000313" key="13">
    <source>
        <dbReference type="EMBL" id="GGN90812.1"/>
    </source>
</evidence>
<dbReference type="GO" id="GO:0005315">
    <property type="term" value="F:phosphate transmembrane transporter activity"/>
    <property type="evidence" value="ECO:0007669"/>
    <property type="project" value="InterPro"/>
</dbReference>
<evidence type="ECO:0000256" key="9">
    <source>
        <dbReference type="RuleBase" id="RU363032"/>
    </source>
</evidence>
<dbReference type="Proteomes" id="UP000600365">
    <property type="component" value="Unassembled WGS sequence"/>
</dbReference>
<dbReference type="AlphaFoldDB" id="A0A918D9Q5"/>
<comment type="subcellular location">
    <subcellularLocation>
        <location evidence="1 9">Cell membrane</location>
        <topology evidence="1 9">Multi-pass membrane protein</topology>
    </subcellularLocation>
</comment>
<feature type="region of interest" description="Disordered" evidence="11">
    <location>
        <begin position="1"/>
        <end position="30"/>
    </location>
</feature>
<evidence type="ECO:0000313" key="14">
    <source>
        <dbReference type="Proteomes" id="UP000600365"/>
    </source>
</evidence>